<dbReference type="SMART" id="SM00563">
    <property type="entry name" value="PlsC"/>
    <property type="match status" value="1"/>
</dbReference>
<reference evidence="6 7" key="1">
    <citation type="submission" date="2024-01" db="EMBL/GenBank/DDBJ databases">
        <title>Sphingobacterium tenebrionis sp. nov., a novel endophyte isolated from tenebrio molitor intestines.</title>
        <authorList>
            <person name="Zhang C."/>
        </authorList>
    </citation>
    <scope>NUCLEOTIDE SEQUENCE [LARGE SCALE GENOMIC DNA]</scope>
    <source>
        <strain evidence="6 7">PU5-4</strain>
    </source>
</reference>
<keyword evidence="7" id="KW-1185">Reference proteome</keyword>
<feature type="transmembrane region" description="Helical" evidence="4">
    <location>
        <begin position="285"/>
        <end position="303"/>
    </location>
</feature>
<dbReference type="EMBL" id="JAYLLN010000004">
    <property type="protein sequence ID" value="MEI5983853.1"/>
    <property type="molecule type" value="Genomic_DNA"/>
</dbReference>
<proteinExistence type="predicted"/>
<dbReference type="PANTHER" id="PTHR10434:SF11">
    <property type="entry name" value="1-ACYL-SN-GLYCEROL-3-PHOSPHATE ACYLTRANSFERASE"/>
    <property type="match status" value="1"/>
</dbReference>
<dbReference type="SUPFAM" id="SSF69593">
    <property type="entry name" value="Glycerol-3-phosphate (1)-acyltransferase"/>
    <property type="match status" value="1"/>
</dbReference>
<comment type="caution">
    <text evidence="6">The sequence shown here is derived from an EMBL/GenBank/DDBJ whole genome shotgun (WGS) entry which is preliminary data.</text>
</comment>
<keyword evidence="4" id="KW-1133">Transmembrane helix</keyword>
<evidence type="ECO:0000313" key="7">
    <source>
        <dbReference type="Proteomes" id="UP001363035"/>
    </source>
</evidence>
<gene>
    <name evidence="6" type="ORF">VJ786_02940</name>
</gene>
<organism evidence="6 7">
    <name type="scientific">Sphingobacterium tenebrionis</name>
    <dbReference type="NCBI Taxonomy" id="3111775"/>
    <lineage>
        <taxon>Bacteria</taxon>
        <taxon>Pseudomonadati</taxon>
        <taxon>Bacteroidota</taxon>
        <taxon>Sphingobacteriia</taxon>
        <taxon>Sphingobacteriales</taxon>
        <taxon>Sphingobacteriaceae</taxon>
        <taxon>Sphingobacterium</taxon>
    </lineage>
</organism>
<dbReference type="Proteomes" id="UP001363035">
    <property type="component" value="Unassembled WGS sequence"/>
</dbReference>
<evidence type="ECO:0000259" key="5">
    <source>
        <dbReference type="SMART" id="SM00563"/>
    </source>
</evidence>
<accession>A0ABU8I2Y9</accession>
<feature type="domain" description="Phospholipid/glycerol acyltransferase" evidence="5">
    <location>
        <begin position="35"/>
        <end position="161"/>
    </location>
</feature>
<dbReference type="Pfam" id="PF01553">
    <property type="entry name" value="Acyltransferase"/>
    <property type="match status" value="1"/>
</dbReference>
<keyword evidence="4" id="KW-0472">Membrane</keyword>
<evidence type="ECO:0000313" key="6">
    <source>
        <dbReference type="EMBL" id="MEI5983853.1"/>
    </source>
</evidence>
<dbReference type="RefSeq" id="WP_134776775.1">
    <property type="nucleotide sequence ID" value="NZ_JAYLLN010000004.1"/>
</dbReference>
<dbReference type="PANTHER" id="PTHR10434">
    <property type="entry name" value="1-ACYL-SN-GLYCEROL-3-PHOSPHATE ACYLTRANSFERASE"/>
    <property type="match status" value="1"/>
</dbReference>
<keyword evidence="2" id="KW-0808">Transferase</keyword>
<evidence type="ECO:0000256" key="4">
    <source>
        <dbReference type="SAM" id="Phobius"/>
    </source>
</evidence>
<dbReference type="GO" id="GO:0016746">
    <property type="term" value="F:acyltransferase activity"/>
    <property type="evidence" value="ECO:0007669"/>
    <property type="project" value="UniProtKB-KW"/>
</dbReference>
<keyword evidence="4" id="KW-0812">Transmembrane</keyword>
<comment type="pathway">
    <text evidence="1">Lipid metabolism.</text>
</comment>
<evidence type="ECO:0000256" key="3">
    <source>
        <dbReference type="ARBA" id="ARBA00023315"/>
    </source>
</evidence>
<protein>
    <submittedName>
        <fullName evidence="6">1-acyl-sn-glycerol-3-phosphate acyltransferase</fullName>
    </submittedName>
</protein>
<evidence type="ECO:0000256" key="1">
    <source>
        <dbReference type="ARBA" id="ARBA00005189"/>
    </source>
</evidence>
<feature type="transmembrane region" description="Helical" evidence="4">
    <location>
        <begin position="254"/>
        <end position="279"/>
    </location>
</feature>
<name>A0ABU8I2Y9_9SPHI</name>
<sequence length="324" mass="37642">MLYPLLKSFVKFGLNWYVTEWQIKNLEFVDQKNPALIVSNHPNSFFDALVIAVHSPAEILFLARGDAFKKPIANWALRTFFMLPIYKRNDDEQADIMNAFTMDECVKELSKGNKILIFPEGVSRNQLTLQPFMFKGMTMLIERAIQRDIPLQIQPYALGYSSFDEVPKAVSIEGMSPIDSTNYLSGPNQVETERIMMDLREKLEFNLTGEFLTLSQTRQQKVWMKIPAQIGYYTHNWFYQLVKKQIKKKTEGSIFYDSLLFGVLLFGYPILIFLLSIILGNIFNFTTGFLFFILMPVFSYCWVNYSPIKKQEYVPEGRGNALRK</sequence>
<dbReference type="InterPro" id="IPR002123">
    <property type="entry name" value="Plipid/glycerol_acylTrfase"/>
</dbReference>
<evidence type="ECO:0000256" key="2">
    <source>
        <dbReference type="ARBA" id="ARBA00022679"/>
    </source>
</evidence>
<keyword evidence="3 6" id="KW-0012">Acyltransferase</keyword>